<dbReference type="EMBL" id="QUMQ01000001">
    <property type="protein sequence ID" value="REG00250.1"/>
    <property type="molecule type" value="Genomic_DNA"/>
</dbReference>
<dbReference type="OrthoDB" id="3784817at2"/>
<dbReference type="Proteomes" id="UP000256913">
    <property type="component" value="Unassembled WGS sequence"/>
</dbReference>
<keyword evidence="1 2" id="KW-0238">DNA-binding</keyword>
<evidence type="ECO:0000313" key="5">
    <source>
        <dbReference type="Proteomes" id="UP000256913"/>
    </source>
</evidence>
<accession>A0A3D9ZTL3</accession>
<dbReference type="PANTHER" id="PTHR30055:SF209">
    <property type="entry name" value="POSSIBLE TRANSCRIPTIONAL REGULATORY PROTEIN (PROBABLY TETR-FAMILY)"/>
    <property type="match status" value="1"/>
</dbReference>
<evidence type="ECO:0000256" key="1">
    <source>
        <dbReference type="ARBA" id="ARBA00023125"/>
    </source>
</evidence>
<feature type="DNA-binding region" description="H-T-H motif" evidence="2">
    <location>
        <begin position="27"/>
        <end position="46"/>
    </location>
</feature>
<feature type="domain" description="HTH tetR-type" evidence="3">
    <location>
        <begin position="4"/>
        <end position="64"/>
    </location>
</feature>
<dbReference type="AlphaFoldDB" id="A0A3D9ZTL3"/>
<name>A0A3D9ZTL3_9ACTN</name>
<dbReference type="SUPFAM" id="SSF48498">
    <property type="entry name" value="Tetracyclin repressor-like, C-terminal domain"/>
    <property type="match status" value="1"/>
</dbReference>
<dbReference type="GO" id="GO:0000976">
    <property type="term" value="F:transcription cis-regulatory region binding"/>
    <property type="evidence" value="ECO:0007669"/>
    <property type="project" value="TreeGrafter"/>
</dbReference>
<sequence>MAVTTPRERILAAAAHLLASGGREAVSTRAVSAAAGVQAQTIYRQFGDMAGLFAAVADGAWASYLEQKRSGEKYDDPLADLVAGWDLHVEFGLANPALYKLIFSDSRPSQPSAISGEGHDLLAGILRRVAAAGRLRVPVETATPMVYAASVGATLALIAAQGTGTLEQHRALSHNLRDAVLAAVLAAPTSDGVGSPAVALKAALPAVADRFSPAERVLLGEWLDRIAP</sequence>
<proteinExistence type="predicted"/>
<dbReference type="PROSITE" id="PS50977">
    <property type="entry name" value="HTH_TETR_2"/>
    <property type="match status" value="1"/>
</dbReference>
<evidence type="ECO:0000259" key="3">
    <source>
        <dbReference type="PROSITE" id="PS50977"/>
    </source>
</evidence>
<organism evidence="4 5">
    <name type="scientific">Asanoa ferruginea</name>
    <dbReference type="NCBI Taxonomy" id="53367"/>
    <lineage>
        <taxon>Bacteria</taxon>
        <taxon>Bacillati</taxon>
        <taxon>Actinomycetota</taxon>
        <taxon>Actinomycetes</taxon>
        <taxon>Micromonosporales</taxon>
        <taxon>Micromonosporaceae</taxon>
        <taxon>Asanoa</taxon>
    </lineage>
</organism>
<dbReference type="InterPro" id="IPR050109">
    <property type="entry name" value="HTH-type_TetR-like_transc_reg"/>
</dbReference>
<gene>
    <name evidence="4" type="ORF">DFJ67_6301</name>
</gene>
<protein>
    <submittedName>
        <fullName evidence="4">TetR family transcriptional regulator</fullName>
    </submittedName>
</protein>
<dbReference type="InterPro" id="IPR001647">
    <property type="entry name" value="HTH_TetR"/>
</dbReference>
<dbReference type="Gene3D" id="1.10.357.10">
    <property type="entry name" value="Tetracycline Repressor, domain 2"/>
    <property type="match status" value="1"/>
</dbReference>
<dbReference type="Pfam" id="PF00440">
    <property type="entry name" value="TetR_N"/>
    <property type="match status" value="1"/>
</dbReference>
<dbReference type="GO" id="GO:0003700">
    <property type="term" value="F:DNA-binding transcription factor activity"/>
    <property type="evidence" value="ECO:0007669"/>
    <property type="project" value="TreeGrafter"/>
</dbReference>
<evidence type="ECO:0000313" key="4">
    <source>
        <dbReference type="EMBL" id="REG00250.1"/>
    </source>
</evidence>
<keyword evidence="5" id="KW-1185">Reference proteome</keyword>
<reference evidence="4 5" key="1">
    <citation type="submission" date="2018-08" db="EMBL/GenBank/DDBJ databases">
        <title>Sequencing the genomes of 1000 actinobacteria strains.</title>
        <authorList>
            <person name="Klenk H.-P."/>
        </authorList>
    </citation>
    <scope>NUCLEOTIDE SEQUENCE [LARGE SCALE GENOMIC DNA]</scope>
    <source>
        <strain evidence="4 5">DSM 44099</strain>
    </source>
</reference>
<evidence type="ECO:0000256" key="2">
    <source>
        <dbReference type="PROSITE-ProRule" id="PRU00335"/>
    </source>
</evidence>
<comment type="caution">
    <text evidence="4">The sequence shown here is derived from an EMBL/GenBank/DDBJ whole genome shotgun (WGS) entry which is preliminary data.</text>
</comment>
<dbReference type="InterPro" id="IPR036271">
    <property type="entry name" value="Tet_transcr_reg_TetR-rel_C_sf"/>
</dbReference>
<dbReference type="PANTHER" id="PTHR30055">
    <property type="entry name" value="HTH-TYPE TRANSCRIPTIONAL REGULATOR RUTR"/>
    <property type="match status" value="1"/>
</dbReference>
<dbReference type="InterPro" id="IPR009057">
    <property type="entry name" value="Homeodomain-like_sf"/>
</dbReference>
<dbReference type="SUPFAM" id="SSF46689">
    <property type="entry name" value="Homeodomain-like"/>
    <property type="match status" value="1"/>
</dbReference>